<dbReference type="EMBL" id="KV918919">
    <property type="protein sequence ID" value="OSX75066.1"/>
    <property type="molecule type" value="Genomic_DNA"/>
</dbReference>
<comment type="similarity">
    <text evidence="6 7">Belongs to the class I-like SAM-binding methyltransferase superfamily. rRNA adenine N(6)-methyltransferase family.</text>
</comment>
<gene>
    <name evidence="10" type="ORF">BU14_0256s0019</name>
</gene>
<keyword evidence="4 6" id="KW-0949">S-adenosyl-L-methionine</keyword>
<evidence type="ECO:0000256" key="5">
    <source>
        <dbReference type="ARBA" id="ARBA00022884"/>
    </source>
</evidence>
<keyword evidence="5 6" id="KW-0694">RNA-binding</keyword>
<evidence type="ECO:0000256" key="1">
    <source>
        <dbReference type="ARBA" id="ARBA00022552"/>
    </source>
</evidence>
<dbReference type="Gene3D" id="1.10.8.480">
    <property type="match status" value="1"/>
</dbReference>
<feature type="compositionally biased region" description="Acidic residues" evidence="8">
    <location>
        <begin position="307"/>
        <end position="318"/>
    </location>
</feature>
<dbReference type="Gene3D" id="3.40.50.150">
    <property type="entry name" value="Vaccinia Virus protein VP39"/>
    <property type="match status" value="1"/>
</dbReference>
<feature type="binding site" evidence="6">
    <location>
        <position position="82"/>
    </location>
    <ligand>
        <name>S-adenosyl-L-methionine</name>
        <dbReference type="ChEBI" id="CHEBI:59789"/>
    </ligand>
</feature>
<dbReference type="SMART" id="SM00650">
    <property type="entry name" value="rADc"/>
    <property type="match status" value="1"/>
</dbReference>
<dbReference type="InterPro" id="IPR011530">
    <property type="entry name" value="rRNA_adenine_dimethylase"/>
</dbReference>
<dbReference type="CDD" id="cd02440">
    <property type="entry name" value="AdoMet_MTases"/>
    <property type="match status" value="1"/>
</dbReference>
<feature type="region of interest" description="Disordered" evidence="8">
    <location>
        <begin position="289"/>
        <end position="340"/>
    </location>
</feature>
<feature type="binding site" evidence="6">
    <location>
        <position position="57"/>
    </location>
    <ligand>
        <name>S-adenosyl-L-methionine</name>
        <dbReference type="ChEBI" id="CHEBI:59789"/>
    </ligand>
</feature>
<evidence type="ECO:0000256" key="4">
    <source>
        <dbReference type="ARBA" id="ARBA00022691"/>
    </source>
</evidence>
<keyword evidence="1 7" id="KW-0698">rRNA processing</keyword>
<evidence type="ECO:0000259" key="9">
    <source>
        <dbReference type="SMART" id="SM00650"/>
    </source>
</evidence>
<dbReference type="InterPro" id="IPR020598">
    <property type="entry name" value="rRNA_Ade_methylase_Trfase_N"/>
</dbReference>
<dbReference type="SUPFAM" id="SSF53335">
    <property type="entry name" value="S-adenosyl-L-methionine-dependent methyltransferases"/>
    <property type="match status" value="1"/>
</dbReference>
<feature type="binding site" evidence="6">
    <location>
        <position position="103"/>
    </location>
    <ligand>
        <name>S-adenosyl-L-methionine</name>
        <dbReference type="ChEBI" id="CHEBI:59789"/>
    </ligand>
</feature>
<evidence type="ECO:0000256" key="6">
    <source>
        <dbReference type="PROSITE-ProRule" id="PRU01026"/>
    </source>
</evidence>
<keyword evidence="11" id="KW-1185">Reference proteome</keyword>
<feature type="domain" description="Ribosomal RNA adenine methylase transferase N-terminal" evidence="9">
    <location>
        <begin position="62"/>
        <end position="232"/>
    </location>
</feature>
<accession>A0A1X6P2Q2</accession>
<feature type="binding site" evidence="6">
    <location>
        <position position="55"/>
    </location>
    <ligand>
        <name>S-adenosyl-L-methionine</name>
        <dbReference type="ChEBI" id="CHEBI:59789"/>
    </ligand>
</feature>
<evidence type="ECO:0000256" key="7">
    <source>
        <dbReference type="RuleBase" id="RU362106"/>
    </source>
</evidence>
<dbReference type="InterPro" id="IPR001737">
    <property type="entry name" value="KsgA/Erm"/>
</dbReference>
<evidence type="ECO:0000313" key="11">
    <source>
        <dbReference type="Proteomes" id="UP000218209"/>
    </source>
</evidence>
<dbReference type="PROSITE" id="PS01131">
    <property type="entry name" value="RRNA_A_DIMETH"/>
    <property type="match status" value="1"/>
</dbReference>
<dbReference type="Pfam" id="PF00398">
    <property type="entry name" value="RrnaAD"/>
    <property type="match status" value="1"/>
</dbReference>
<sequence length="386" mass="39129">MGKPARRSGGGGGGGSGGGGGKRAPRGGVGGGGGGGGGEALGHHGFEFHKTRGQHILKNPRVVDAIVTKAGLRPSDTVLEVGPGTGNLTVKLLAAAARVTAVEVDPRMAAEVTRRVQGTPGEAGLTILLGDVIRLRPLPYFDAIVANTPYQISSPLVFRLLAHRPPFRTAVLMFQKEFAQRLVARPGDALYCRLSVNAQLLARVEVVLKVGRNNFRPPPKVDSLVVRLTPRLPAPDVDFVASPRGLSGRVKPPPRSRRWGGPRARGGGGGAAPAAAAAAAADGAAPSGVDALGMDVDGGDGGGGDASDGDDDGMDEGGEGGAAAAAAAAPQRARTGRVARPSTAFKERLLAAVDESGYGGTRASTMSIDDFHALQAAMKKAGIHFG</sequence>
<reference evidence="10 11" key="1">
    <citation type="submission" date="2017-03" db="EMBL/GenBank/DDBJ databases">
        <title>WGS assembly of Porphyra umbilicalis.</title>
        <authorList>
            <person name="Brawley S.H."/>
            <person name="Blouin N.A."/>
            <person name="Ficko-Blean E."/>
            <person name="Wheeler G.L."/>
            <person name="Lohr M."/>
            <person name="Goodson H.V."/>
            <person name="Jenkins J.W."/>
            <person name="Blaby-Haas C.E."/>
            <person name="Helliwell K.E."/>
            <person name="Chan C."/>
            <person name="Marriage T."/>
            <person name="Bhattacharya D."/>
            <person name="Klein A.S."/>
            <person name="Badis Y."/>
            <person name="Brodie J."/>
            <person name="Cao Y."/>
            <person name="Collen J."/>
            <person name="Dittami S.M."/>
            <person name="Gachon C.M."/>
            <person name="Green B.R."/>
            <person name="Karpowicz S."/>
            <person name="Kim J.W."/>
            <person name="Kudahl U."/>
            <person name="Lin S."/>
            <person name="Michel G."/>
            <person name="Mittag M."/>
            <person name="Olson B.J."/>
            <person name="Pangilinan J."/>
            <person name="Peng Y."/>
            <person name="Qiu H."/>
            <person name="Shu S."/>
            <person name="Singer J.T."/>
            <person name="Smith A.G."/>
            <person name="Sprecher B.N."/>
            <person name="Wagner V."/>
            <person name="Wang W."/>
            <person name="Wang Z.-Y."/>
            <person name="Yan J."/>
            <person name="Yarish C."/>
            <person name="Zoeuner-Riek S."/>
            <person name="Zhuang Y."/>
            <person name="Zou Y."/>
            <person name="Lindquist E.A."/>
            <person name="Grimwood J."/>
            <person name="Barry K."/>
            <person name="Rokhsar D.S."/>
            <person name="Schmutz J."/>
            <person name="Stiller J.W."/>
            <person name="Grossman A.R."/>
            <person name="Prochnik S.E."/>
        </authorList>
    </citation>
    <scope>NUCLEOTIDE SEQUENCE [LARGE SCALE GENOMIC DNA]</scope>
    <source>
        <strain evidence="10">4086291</strain>
    </source>
</reference>
<dbReference type="GO" id="GO:0003723">
    <property type="term" value="F:RNA binding"/>
    <property type="evidence" value="ECO:0007669"/>
    <property type="project" value="UniProtKB-UniRule"/>
</dbReference>
<dbReference type="PANTHER" id="PTHR11727:SF12">
    <property type="entry name" value="RIBOSOMAL RNA SMALL SUBUNIT METHYLTRANSFERASE, MITOCHONDRIAL"/>
    <property type="match status" value="1"/>
</dbReference>
<dbReference type="InterPro" id="IPR029063">
    <property type="entry name" value="SAM-dependent_MTases_sf"/>
</dbReference>
<dbReference type="EC" id="2.1.1.-" evidence="7"/>
<dbReference type="PANTHER" id="PTHR11727">
    <property type="entry name" value="DIMETHYLADENOSINE TRANSFERASE"/>
    <property type="match status" value="1"/>
</dbReference>
<dbReference type="PROSITE" id="PS51689">
    <property type="entry name" value="SAM_RNA_A_N6_MT"/>
    <property type="match status" value="1"/>
</dbReference>
<feature type="binding site" evidence="6">
    <location>
        <position position="147"/>
    </location>
    <ligand>
        <name>S-adenosyl-L-methionine</name>
        <dbReference type="ChEBI" id="CHEBI:59789"/>
    </ligand>
</feature>
<proteinExistence type="inferred from homology"/>
<dbReference type="FunFam" id="3.40.50.150:FF:000081">
    <property type="entry name" value="rRNA adenine N(6)-methyltransferase"/>
    <property type="match status" value="1"/>
</dbReference>
<dbReference type="InterPro" id="IPR020596">
    <property type="entry name" value="rRNA_Ade_Mease_Trfase_CS"/>
</dbReference>
<dbReference type="GO" id="GO:0000179">
    <property type="term" value="F:rRNA (adenine-N6,N6-)-dimethyltransferase activity"/>
    <property type="evidence" value="ECO:0007669"/>
    <property type="project" value="UniProtKB-UniRule"/>
</dbReference>
<keyword evidence="3 6" id="KW-0808">Transferase</keyword>
<dbReference type="OrthoDB" id="74991at2759"/>
<dbReference type="AlphaFoldDB" id="A0A1X6P2Q2"/>
<dbReference type="NCBIfam" id="TIGR00755">
    <property type="entry name" value="ksgA"/>
    <property type="match status" value="1"/>
</dbReference>
<feature type="compositionally biased region" description="Gly residues" evidence="8">
    <location>
        <begin position="8"/>
        <end position="40"/>
    </location>
</feature>
<dbReference type="Proteomes" id="UP000218209">
    <property type="component" value="Unassembled WGS sequence"/>
</dbReference>
<dbReference type="GO" id="GO:0005739">
    <property type="term" value="C:mitochondrion"/>
    <property type="evidence" value="ECO:0007669"/>
    <property type="project" value="TreeGrafter"/>
</dbReference>
<evidence type="ECO:0000256" key="3">
    <source>
        <dbReference type="ARBA" id="ARBA00022679"/>
    </source>
</evidence>
<feature type="region of interest" description="Disordered" evidence="8">
    <location>
        <begin position="237"/>
        <end position="273"/>
    </location>
</feature>
<evidence type="ECO:0000313" key="10">
    <source>
        <dbReference type="EMBL" id="OSX75066.1"/>
    </source>
</evidence>
<organism evidence="10 11">
    <name type="scientific">Porphyra umbilicalis</name>
    <name type="common">Purple laver</name>
    <name type="synonym">Red alga</name>
    <dbReference type="NCBI Taxonomy" id="2786"/>
    <lineage>
        <taxon>Eukaryota</taxon>
        <taxon>Rhodophyta</taxon>
        <taxon>Bangiophyceae</taxon>
        <taxon>Bangiales</taxon>
        <taxon>Bangiaceae</taxon>
        <taxon>Porphyra</taxon>
    </lineage>
</organism>
<feature type="binding site" evidence="6">
    <location>
        <position position="131"/>
    </location>
    <ligand>
        <name>S-adenosyl-L-methionine</name>
        <dbReference type="ChEBI" id="CHEBI:59789"/>
    </ligand>
</feature>
<evidence type="ECO:0000256" key="8">
    <source>
        <dbReference type="SAM" id="MobiDB-lite"/>
    </source>
</evidence>
<keyword evidence="2 6" id="KW-0489">Methyltransferase</keyword>
<evidence type="ECO:0000256" key="2">
    <source>
        <dbReference type="ARBA" id="ARBA00022603"/>
    </source>
</evidence>
<feature type="region of interest" description="Disordered" evidence="8">
    <location>
        <begin position="1"/>
        <end position="44"/>
    </location>
</feature>
<name>A0A1X6P2Q2_PORUM</name>
<protein>
    <recommendedName>
        <fullName evidence="7">rRNA adenine N(6)-methyltransferase</fullName>
        <ecNumber evidence="7">2.1.1.-</ecNumber>
    </recommendedName>
</protein>